<evidence type="ECO:0000313" key="8">
    <source>
        <dbReference type="Proteomes" id="UP000054144"/>
    </source>
</evidence>
<dbReference type="PANTHER" id="PTHR11136:SF0">
    <property type="entry name" value="DIHYDROFOLATE SYNTHETASE-RELATED"/>
    <property type="match status" value="1"/>
</dbReference>
<dbReference type="AlphaFoldDB" id="A0A0D7A364"/>
<dbReference type="GO" id="GO:0005524">
    <property type="term" value="F:ATP binding"/>
    <property type="evidence" value="ECO:0007669"/>
    <property type="project" value="UniProtKB-KW"/>
</dbReference>
<evidence type="ECO:0000256" key="3">
    <source>
        <dbReference type="ARBA" id="ARBA00022723"/>
    </source>
</evidence>
<evidence type="ECO:0000256" key="2">
    <source>
        <dbReference type="ARBA" id="ARBA00022598"/>
    </source>
</evidence>
<dbReference type="PROSITE" id="PS01011">
    <property type="entry name" value="FOLYLPOLYGLU_SYNT_1"/>
    <property type="match status" value="1"/>
</dbReference>
<dbReference type="OrthoDB" id="5212574at2759"/>
<dbReference type="GO" id="GO:0004326">
    <property type="term" value="F:tetrahydrofolylpolyglutamate synthase activity"/>
    <property type="evidence" value="ECO:0007669"/>
    <property type="project" value="InterPro"/>
</dbReference>
<name>A0A0D7A364_9AGAR</name>
<organism evidence="7 8">
    <name type="scientific">Fistulina hepatica ATCC 64428</name>
    <dbReference type="NCBI Taxonomy" id="1128425"/>
    <lineage>
        <taxon>Eukaryota</taxon>
        <taxon>Fungi</taxon>
        <taxon>Dikarya</taxon>
        <taxon>Basidiomycota</taxon>
        <taxon>Agaricomycotina</taxon>
        <taxon>Agaricomycetes</taxon>
        <taxon>Agaricomycetidae</taxon>
        <taxon>Agaricales</taxon>
        <taxon>Fistulinaceae</taxon>
        <taxon>Fistulina</taxon>
    </lineage>
</organism>
<dbReference type="SUPFAM" id="SSF53244">
    <property type="entry name" value="MurD-like peptide ligases, peptide-binding domain"/>
    <property type="match status" value="1"/>
</dbReference>
<dbReference type="SUPFAM" id="SSF53623">
    <property type="entry name" value="MurD-like peptide ligases, catalytic domain"/>
    <property type="match status" value="1"/>
</dbReference>
<dbReference type="GO" id="GO:0008841">
    <property type="term" value="F:dihydrofolate synthase activity"/>
    <property type="evidence" value="ECO:0007669"/>
    <property type="project" value="TreeGrafter"/>
</dbReference>
<proteinExistence type="inferred from homology"/>
<dbReference type="InterPro" id="IPR036615">
    <property type="entry name" value="Mur_ligase_C_dom_sf"/>
</dbReference>
<dbReference type="PANTHER" id="PTHR11136">
    <property type="entry name" value="FOLYLPOLYGLUTAMATE SYNTHASE-RELATED"/>
    <property type="match status" value="1"/>
</dbReference>
<dbReference type="GO" id="GO:0005739">
    <property type="term" value="C:mitochondrion"/>
    <property type="evidence" value="ECO:0007669"/>
    <property type="project" value="TreeGrafter"/>
</dbReference>
<keyword evidence="8" id="KW-1185">Reference proteome</keyword>
<dbReference type="UniPathway" id="UPA00850"/>
<dbReference type="EMBL" id="KN882061">
    <property type="protein sequence ID" value="KIY45190.1"/>
    <property type="molecule type" value="Genomic_DNA"/>
</dbReference>
<dbReference type="NCBIfam" id="TIGR01499">
    <property type="entry name" value="folC"/>
    <property type="match status" value="1"/>
</dbReference>
<keyword evidence="3" id="KW-0479">Metal-binding</keyword>
<accession>A0A0D7A364</accession>
<gene>
    <name evidence="7" type="ORF">FISHEDRAFT_67130</name>
</gene>
<dbReference type="Gene3D" id="3.90.190.20">
    <property type="entry name" value="Mur ligase, C-terminal domain"/>
    <property type="match status" value="1"/>
</dbReference>
<keyword evidence="6" id="KW-0460">Magnesium</keyword>
<dbReference type="GO" id="GO:0005829">
    <property type="term" value="C:cytosol"/>
    <property type="evidence" value="ECO:0007669"/>
    <property type="project" value="TreeGrafter"/>
</dbReference>
<dbReference type="GO" id="GO:0046872">
    <property type="term" value="F:metal ion binding"/>
    <property type="evidence" value="ECO:0007669"/>
    <property type="project" value="UniProtKB-KW"/>
</dbReference>
<evidence type="ECO:0000256" key="5">
    <source>
        <dbReference type="ARBA" id="ARBA00022840"/>
    </source>
</evidence>
<evidence type="ECO:0000256" key="1">
    <source>
        <dbReference type="ARBA" id="ARBA00008276"/>
    </source>
</evidence>
<dbReference type="InterPro" id="IPR036565">
    <property type="entry name" value="Mur-like_cat_sf"/>
</dbReference>
<dbReference type="Gene3D" id="3.40.1190.10">
    <property type="entry name" value="Mur-like, catalytic domain"/>
    <property type="match status" value="1"/>
</dbReference>
<evidence type="ECO:0000256" key="6">
    <source>
        <dbReference type="ARBA" id="ARBA00022842"/>
    </source>
</evidence>
<evidence type="ECO:0000256" key="4">
    <source>
        <dbReference type="ARBA" id="ARBA00022741"/>
    </source>
</evidence>
<protein>
    <submittedName>
        <fullName evidence="7">Mur ligase</fullName>
    </submittedName>
</protein>
<keyword evidence="5" id="KW-0067">ATP-binding</keyword>
<dbReference type="InterPro" id="IPR018109">
    <property type="entry name" value="Folylpolyglutamate_synth_CS"/>
</dbReference>
<comment type="similarity">
    <text evidence="1">Belongs to the folylpolyglutamate synthase family.</text>
</comment>
<dbReference type="InterPro" id="IPR001645">
    <property type="entry name" value="Folylpolyglutamate_synth"/>
</dbReference>
<dbReference type="PROSITE" id="PS01012">
    <property type="entry name" value="FOLYLPOLYGLU_SYNT_2"/>
    <property type="match status" value="1"/>
</dbReference>
<keyword evidence="4" id="KW-0547">Nucleotide-binding</keyword>
<reference evidence="7 8" key="1">
    <citation type="journal article" date="2015" name="Fungal Genet. Biol.">
        <title>Evolution of novel wood decay mechanisms in Agaricales revealed by the genome sequences of Fistulina hepatica and Cylindrobasidium torrendii.</title>
        <authorList>
            <person name="Floudas D."/>
            <person name="Held B.W."/>
            <person name="Riley R."/>
            <person name="Nagy L.G."/>
            <person name="Koehler G."/>
            <person name="Ransdell A.S."/>
            <person name="Younus H."/>
            <person name="Chow J."/>
            <person name="Chiniquy J."/>
            <person name="Lipzen A."/>
            <person name="Tritt A."/>
            <person name="Sun H."/>
            <person name="Haridas S."/>
            <person name="LaButti K."/>
            <person name="Ohm R.A."/>
            <person name="Kues U."/>
            <person name="Blanchette R.A."/>
            <person name="Grigoriev I.V."/>
            <person name="Minto R.E."/>
            <person name="Hibbett D.S."/>
        </authorList>
    </citation>
    <scope>NUCLEOTIDE SEQUENCE [LARGE SCALE GENOMIC DNA]</scope>
    <source>
        <strain evidence="7 8">ATCC 64428</strain>
    </source>
</reference>
<keyword evidence="2 7" id="KW-0436">Ligase</keyword>
<sequence length="464" mass="50570">MSIDLSLDRIRSFCQRVDPYTRPTIHIAGTNGKGSVAALVSSVLQVSGYRVGRYNSPHLIDVHDCITLNSVPISRGLYDTLRTEVERIDTECGTRLSSFELLTATALRTFEKEQVDIVVLEVGMGGRLDATNVIPDEVVLVSALTAVDLDHQKFLGSTVESIAFEKSSIARKGRPFVLGPQKHDDIQRVVAQVVRDVGGELVVAAPARSTARNNRIPFETAPQPIVAPLALHGDHQLDNAGLASTILQCLITHPVPGFAPLDFNPRLGPLSITRGFAEVRWPGRLTYHSIIFPGLSSGPIKILVDGAHNPASARTLASYIAQSLALVNKSDFTLSFILALSHSPPKTPTQTLSELFAFTSADFPFTLRLKIFLLRFTPPEGMPWIVSESPEEIAQVVRNLVPNAEVHALTAADKYGENLESALRQSVERSNEGVFTDSEDAVVVVAGSLYLVADFYRVMDKMNK</sequence>
<evidence type="ECO:0000313" key="7">
    <source>
        <dbReference type="EMBL" id="KIY45190.1"/>
    </source>
</evidence>
<dbReference type="Proteomes" id="UP000054144">
    <property type="component" value="Unassembled WGS sequence"/>
</dbReference>